<evidence type="ECO:0000256" key="3">
    <source>
        <dbReference type="SAM" id="MobiDB-lite"/>
    </source>
</evidence>
<keyword evidence="1" id="KW-0433">Leucine-rich repeat</keyword>
<feature type="region of interest" description="Disordered" evidence="3">
    <location>
        <begin position="1"/>
        <end position="46"/>
    </location>
</feature>
<evidence type="ECO:0000313" key="4">
    <source>
        <dbReference type="EMBL" id="KAF2895359.1"/>
    </source>
</evidence>
<name>A0A8K0CXE6_IGNLU</name>
<feature type="region of interest" description="Disordered" evidence="3">
    <location>
        <begin position="238"/>
        <end position="345"/>
    </location>
</feature>
<feature type="compositionally biased region" description="Polar residues" evidence="3">
    <location>
        <begin position="270"/>
        <end position="285"/>
    </location>
</feature>
<dbReference type="Proteomes" id="UP000801492">
    <property type="component" value="Unassembled WGS sequence"/>
</dbReference>
<dbReference type="InterPro" id="IPR040091">
    <property type="entry name" value="LRRC56"/>
</dbReference>
<dbReference type="PROSITE" id="PS51450">
    <property type="entry name" value="LRR"/>
    <property type="match status" value="2"/>
</dbReference>
<dbReference type="InterPro" id="IPR025875">
    <property type="entry name" value="Leu-rich_rpt_4"/>
</dbReference>
<dbReference type="InterPro" id="IPR032675">
    <property type="entry name" value="LRR_dom_sf"/>
</dbReference>
<evidence type="ECO:0008006" key="6">
    <source>
        <dbReference type="Google" id="ProtNLM"/>
    </source>
</evidence>
<dbReference type="SUPFAM" id="SSF52058">
    <property type="entry name" value="L domain-like"/>
    <property type="match status" value="1"/>
</dbReference>
<proteinExistence type="predicted"/>
<sequence>MPTQQEEAIIEIASPDSSISITPYIPSPSPSEHSTSHGSDSDSGVNLEDTTSVAIYGRIPIPPEQNLRDLLVKVTETNDLASVTQVKLQVIAVDVCLQHINIHLPQLMNLNLEGSVLSSLRDLGCGLTNLKTLRVSRCGLTSLDGLFGLQSLEELYAPNNTIEDLSPCTFLPNIKHIDLKRNRIKDLTTVSFLSLCTTLEHLELDENEELIEIPEYRQIVKGLLPDLKTLDGIDLANEKPFRPRKKSTKKLNSPHLQNTPTGFEKEDNVMPTTTQSTKNSNQCLRRSTPLEGPFTVRFKPKVLSPRPSSGSSSDSNLTTAYEYELLSSQQRDSSDDSASENSKLN</sequence>
<dbReference type="Gene3D" id="3.80.10.10">
    <property type="entry name" value="Ribonuclease Inhibitor"/>
    <property type="match status" value="1"/>
</dbReference>
<evidence type="ECO:0000256" key="1">
    <source>
        <dbReference type="ARBA" id="ARBA00022614"/>
    </source>
</evidence>
<keyword evidence="5" id="KW-1185">Reference proteome</keyword>
<evidence type="ECO:0000256" key="2">
    <source>
        <dbReference type="ARBA" id="ARBA00022737"/>
    </source>
</evidence>
<protein>
    <recommendedName>
        <fullName evidence="6">Leucine-rich repeat-containing protein 56</fullName>
    </recommendedName>
</protein>
<dbReference type="EMBL" id="VTPC01005999">
    <property type="protein sequence ID" value="KAF2895359.1"/>
    <property type="molecule type" value="Genomic_DNA"/>
</dbReference>
<dbReference type="Pfam" id="PF12799">
    <property type="entry name" value="LRR_4"/>
    <property type="match status" value="1"/>
</dbReference>
<dbReference type="OrthoDB" id="433501at2759"/>
<feature type="compositionally biased region" description="Low complexity" evidence="3">
    <location>
        <begin position="14"/>
        <end position="44"/>
    </location>
</feature>
<feature type="compositionally biased region" description="Polar residues" evidence="3">
    <location>
        <begin position="250"/>
        <end position="261"/>
    </location>
</feature>
<feature type="compositionally biased region" description="Low complexity" evidence="3">
    <location>
        <begin position="304"/>
        <end position="315"/>
    </location>
</feature>
<dbReference type="PANTHER" id="PTHR22708:SF0">
    <property type="entry name" value="LEUCINE-RICH REPEAT-CONTAINING PROTEIN 56"/>
    <property type="match status" value="1"/>
</dbReference>
<comment type="caution">
    <text evidence="4">The sequence shown here is derived from an EMBL/GenBank/DDBJ whole genome shotgun (WGS) entry which is preliminary data.</text>
</comment>
<gene>
    <name evidence="4" type="ORF">ILUMI_10813</name>
</gene>
<reference evidence="4" key="1">
    <citation type="submission" date="2019-08" db="EMBL/GenBank/DDBJ databases">
        <title>The genome of the North American firefly Photinus pyralis.</title>
        <authorList>
            <consortium name="Photinus pyralis genome working group"/>
            <person name="Fallon T.R."/>
            <person name="Sander Lower S.E."/>
            <person name="Weng J.-K."/>
        </authorList>
    </citation>
    <scope>NUCLEOTIDE SEQUENCE</scope>
    <source>
        <strain evidence="4">TRF0915ILg1</strain>
        <tissue evidence="4">Whole body</tissue>
    </source>
</reference>
<organism evidence="4 5">
    <name type="scientific">Ignelater luminosus</name>
    <name type="common">Cucubano</name>
    <name type="synonym">Pyrophorus luminosus</name>
    <dbReference type="NCBI Taxonomy" id="2038154"/>
    <lineage>
        <taxon>Eukaryota</taxon>
        <taxon>Metazoa</taxon>
        <taxon>Ecdysozoa</taxon>
        <taxon>Arthropoda</taxon>
        <taxon>Hexapoda</taxon>
        <taxon>Insecta</taxon>
        <taxon>Pterygota</taxon>
        <taxon>Neoptera</taxon>
        <taxon>Endopterygota</taxon>
        <taxon>Coleoptera</taxon>
        <taxon>Polyphaga</taxon>
        <taxon>Elateriformia</taxon>
        <taxon>Elateroidea</taxon>
        <taxon>Elateridae</taxon>
        <taxon>Agrypninae</taxon>
        <taxon>Pyrophorini</taxon>
        <taxon>Ignelater</taxon>
    </lineage>
</organism>
<dbReference type="AlphaFoldDB" id="A0A8K0CXE6"/>
<dbReference type="PANTHER" id="PTHR22708">
    <property type="entry name" value="LEUCINE-RICH REPEAT-CONTAINING PROTEIN 56"/>
    <property type="match status" value="1"/>
</dbReference>
<keyword evidence="2" id="KW-0677">Repeat</keyword>
<evidence type="ECO:0000313" key="5">
    <source>
        <dbReference type="Proteomes" id="UP000801492"/>
    </source>
</evidence>
<dbReference type="InterPro" id="IPR001611">
    <property type="entry name" value="Leu-rich_rpt"/>
</dbReference>
<accession>A0A8K0CXE6</accession>